<evidence type="ECO:0000256" key="7">
    <source>
        <dbReference type="ARBA" id="ARBA00022786"/>
    </source>
</evidence>
<accession>A0A8D8NX58</accession>
<dbReference type="Pfam" id="PF02891">
    <property type="entry name" value="zf-MIZ"/>
    <property type="match status" value="1"/>
</dbReference>
<comment type="similarity">
    <text evidence="3">Belongs to the PIAS family.</text>
</comment>
<dbReference type="GO" id="GO:0097240">
    <property type="term" value="P:chromosome attachment to the nuclear envelope"/>
    <property type="evidence" value="ECO:0007669"/>
    <property type="project" value="UniProtKB-ARBA"/>
</dbReference>
<evidence type="ECO:0000259" key="13">
    <source>
        <dbReference type="PROSITE" id="PS51044"/>
    </source>
</evidence>
<dbReference type="GO" id="GO:0006357">
    <property type="term" value="P:regulation of transcription by RNA polymerase II"/>
    <property type="evidence" value="ECO:0007669"/>
    <property type="project" value="TreeGrafter"/>
</dbReference>
<dbReference type="EMBL" id="HBUE01303548">
    <property type="protein sequence ID" value="CAG6580163.1"/>
    <property type="molecule type" value="Transcribed_RNA"/>
</dbReference>
<dbReference type="PROSITE" id="PS50800">
    <property type="entry name" value="SAP"/>
    <property type="match status" value="1"/>
</dbReference>
<dbReference type="SUPFAM" id="SSF68906">
    <property type="entry name" value="SAP domain"/>
    <property type="match status" value="1"/>
</dbReference>
<dbReference type="GO" id="GO:0016874">
    <property type="term" value="F:ligase activity"/>
    <property type="evidence" value="ECO:0007669"/>
    <property type="project" value="UniProtKB-KW"/>
</dbReference>
<feature type="domain" description="SAP" evidence="12">
    <location>
        <begin position="17"/>
        <end position="51"/>
    </location>
</feature>
<evidence type="ECO:0000256" key="9">
    <source>
        <dbReference type="ARBA" id="ARBA00023242"/>
    </source>
</evidence>
<evidence type="ECO:0000256" key="3">
    <source>
        <dbReference type="ARBA" id="ARBA00005383"/>
    </source>
</evidence>
<dbReference type="InterPro" id="IPR036361">
    <property type="entry name" value="SAP_dom_sf"/>
</dbReference>
<dbReference type="FunFam" id="3.30.40.10:FF:000247">
    <property type="entry name" value="Uncharacterized protein, isoform B"/>
    <property type="match status" value="1"/>
</dbReference>
<feature type="compositionally biased region" description="Low complexity" evidence="11">
    <location>
        <begin position="575"/>
        <end position="592"/>
    </location>
</feature>
<proteinExistence type="inferred from homology"/>
<feature type="compositionally biased region" description="Polar residues" evidence="11">
    <location>
        <begin position="593"/>
        <end position="603"/>
    </location>
</feature>
<evidence type="ECO:0000259" key="12">
    <source>
        <dbReference type="PROSITE" id="PS50800"/>
    </source>
</evidence>
<dbReference type="UniPathway" id="UPA00886"/>
<feature type="compositionally biased region" description="Low complexity" evidence="11">
    <location>
        <begin position="486"/>
        <end position="515"/>
    </location>
</feature>
<feature type="compositionally biased region" description="Basic residues" evidence="11">
    <location>
        <begin position="604"/>
        <end position="613"/>
    </location>
</feature>
<evidence type="ECO:0000256" key="8">
    <source>
        <dbReference type="ARBA" id="ARBA00022833"/>
    </source>
</evidence>
<feature type="domain" description="PINIT" evidence="14">
    <location>
        <begin position="153"/>
        <end position="319"/>
    </location>
</feature>
<feature type="domain" description="SP-RING-type" evidence="13">
    <location>
        <begin position="351"/>
        <end position="432"/>
    </location>
</feature>
<comment type="pathway">
    <text evidence="2">Protein modification; protein sumoylation.</text>
</comment>
<dbReference type="GO" id="GO:0000785">
    <property type="term" value="C:chromatin"/>
    <property type="evidence" value="ECO:0007669"/>
    <property type="project" value="TreeGrafter"/>
</dbReference>
<evidence type="ECO:0000313" key="15">
    <source>
        <dbReference type="EMBL" id="CAG6580163.1"/>
    </source>
</evidence>
<keyword evidence="7" id="KW-0833">Ubl conjugation pathway</keyword>
<evidence type="ECO:0000256" key="4">
    <source>
        <dbReference type="ARBA" id="ARBA00022679"/>
    </source>
</evidence>
<dbReference type="Gene3D" id="3.30.40.10">
    <property type="entry name" value="Zinc/RING finger domain, C3HC4 (zinc finger)"/>
    <property type="match status" value="1"/>
</dbReference>
<evidence type="ECO:0000256" key="2">
    <source>
        <dbReference type="ARBA" id="ARBA00004718"/>
    </source>
</evidence>
<evidence type="ECO:0000256" key="10">
    <source>
        <dbReference type="PROSITE-ProRule" id="PRU00452"/>
    </source>
</evidence>
<keyword evidence="6 10" id="KW-0863">Zinc-finger</keyword>
<dbReference type="PROSITE" id="PS51044">
    <property type="entry name" value="ZF_SP_RING"/>
    <property type="match status" value="1"/>
</dbReference>
<feature type="compositionally biased region" description="Low complexity" evidence="11">
    <location>
        <begin position="532"/>
        <end position="565"/>
    </location>
</feature>
<dbReference type="GO" id="GO:0005634">
    <property type="term" value="C:nucleus"/>
    <property type="evidence" value="ECO:0007669"/>
    <property type="project" value="UniProtKB-SubCell"/>
</dbReference>
<evidence type="ECO:0000256" key="1">
    <source>
        <dbReference type="ARBA" id="ARBA00004123"/>
    </source>
</evidence>
<evidence type="ECO:0000256" key="6">
    <source>
        <dbReference type="ARBA" id="ARBA00022771"/>
    </source>
</evidence>
<protein>
    <submittedName>
        <fullName evidence="15">E3 SUMO-protein ligase PIAS1</fullName>
    </submittedName>
</protein>
<dbReference type="PANTHER" id="PTHR10782:SF94">
    <property type="entry name" value="SUPPRESSOR OF VARIEGATION 2-10, ISOFORM I"/>
    <property type="match status" value="1"/>
</dbReference>
<dbReference type="GO" id="GO:0061665">
    <property type="term" value="F:SUMO ligase activity"/>
    <property type="evidence" value="ECO:0007669"/>
    <property type="project" value="TreeGrafter"/>
</dbReference>
<feature type="region of interest" description="Disordered" evidence="11">
    <location>
        <begin position="478"/>
        <end position="613"/>
    </location>
</feature>
<dbReference type="GO" id="GO:0016925">
    <property type="term" value="P:protein sumoylation"/>
    <property type="evidence" value="ECO:0007669"/>
    <property type="project" value="UniProtKB-UniPathway"/>
</dbReference>
<dbReference type="InterPro" id="IPR013083">
    <property type="entry name" value="Znf_RING/FYVE/PHD"/>
</dbReference>
<dbReference type="SMART" id="SM00513">
    <property type="entry name" value="SAP"/>
    <property type="match status" value="1"/>
</dbReference>
<keyword evidence="4" id="KW-0808">Transferase</keyword>
<name>A0A8D8NX58_CULPI</name>
<dbReference type="GO" id="GO:0003712">
    <property type="term" value="F:transcription coregulator activity"/>
    <property type="evidence" value="ECO:0007669"/>
    <property type="project" value="TreeGrafter"/>
</dbReference>
<evidence type="ECO:0000256" key="5">
    <source>
        <dbReference type="ARBA" id="ARBA00022723"/>
    </source>
</evidence>
<dbReference type="PROSITE" id="PS51466">
    <property type="entry name" value="PINIT"/>
    <property type="match status" value="1"/>
</dbReference>
<dbReference type="FunFam" id="2.60.120.780:FF:000001">
    <property type="entry name" value="E3 SUMO-protein ligase PIAS2 isoform X1"/>
    <property type="match status" value="1"/>
</dbReference>
<keyword evidence="9" id="KW-0539">Nucleus</keyword>
<dbReference type="Gene3D" id="2.60.120.780">
    <property type="entry name" value="PINIT domain"/>
    <property type="match status" value="1"/>
</dbReference>
<comment type="subcellular location">
    <subcellularLocation>
        <location evidence="1">Nucleus</location>
    </subcellularLocation>
</comment>
<dbReference type="PANTHER" id="PTHR10782">
    <property type="entry name" value="ZINC FINGER MIZ DOMAIN-CONTAINING PROTEIN"/>
    <property type="match status" value="1"/>
</dbReference>
<evidence type="ECO:0000259" key="14">
    <source>
        <dbReference type="PROSITE" id="PS51466"/>
    </source>
</evidence>
<dbReference type="InterPro" id="IPR004181">
    <property type="entry name" value="Znf_MIZ"/>
</dbReference>
<dbReference type="InterPro" id="IPR003034">
    <property type="entry name" value="SAP_dom"/>
</dbReference>
<organism evidence="15">
    <name type="scientific">Culex pipiens</name>
    <name type="common">House mosquito</name>
    <dbReference type="NCBI Taxonomy" id="7175"/>
    <lineage>
        <taxon>Eukaryota</taxon>
        <taxon>Metazoa</taxon>
        <taxon>Ecdysozoa</taxon>
        <taxon>Arthropoda</taxon>
        <taxon>Hexapoda</taxon>
        <taxon>Insecta</taxon>
        <taxon>Pterygota</taxon>
        <taxon>Neoptera</taxon>
        <taxon>Endopterygota</taxon>
        <taxon>Diptera</taxon>
        <taxon>Nematocera</taxon>
        <taxon>Culicoidea</taxon>
        <taxon>Culicidae</taxon>
        <taxon>Culicinae</taxon>
        <taxon>Culicini</taxon>
        <taxon>Culex</taxon>
        <taxon>Culex</taxon>
    </lineage>
</organism>
<reference evidence="15" key="1">
    <citation type="submission" date="2021-05" db="EMBL/GenBank/DDBJ databases">
        <authorList>
            <person name="Alioto T."/>
            <person name="Alioto T."/>
            <person name="Gomez Garrido J."/>
        </authorList>
    </citation>
    <scope>NUCLEOTIDE SEQUENCE</scope>
</reference>
<evidence type="ECO:0000256" key="11">
    <source>
        <dbReference type="SAM" id="MobiDB-lite"/>
    </source>
</evidence>
<dbReference type="AlphaFoldDB" id="A0A8D8NX58"/>
<keyword evidence="5" id="KW-0479">Metal-binding</keyword>
<dbReference type="CDD" id="cd16790">
    <property type="entry name" value="SP-RING_PIAS"/>
    <property type="match status" value="1"/>
</dbReference>
<dbReference type="InterPro" id="IPR038654">
    <property type="entry name" value="PINIT_sf"/>
</dbReference>
<dbReference type="GO" id="GO:0008270">
    <property type="term" value="F:zinc ion binding"/>
    <property type="evidence" value="ECO:0007669"/>
    <property type="project" value="UniProtKB-KW"/>
</dbReference>
<keyword evidence="15" id="KW-0436">Ligase</keyword>
<dbReference type="Gene3D" id="1.10.720.30">
    <property type="entry name" value="SAP domain"/>
    <property type="match status" value="1"/>
</dbReference>
<keyword evidence="8" id="KW-0862">Zinc</keyword>
<dbReference type="EMBL" id="HBUE01197520">
    <property type="protein sequence ID" value="CAG6528429.1"/>
    <property type="molecule type" value="Transcribed_RNA"/>
</dbReference>
<dbReference type="InterPro" id="IPR023321">
    <property type="entry name" value="PINIT"/>
</dbReference>
<sequence>MRKTRQAAEFSELKDLVHQLRVSDLQQLLGEHNISRSGRKSELIERVLILVRQNISVLKYKVRELHKRAQEEAEALAKAADTPSVIISKAPPAAVPPPEVHINTSVISAPVQTAISRATPSMYQQQYANAVQSDNRGGQMHTNGIVPIPYPDATPNPGYPIHPDVKLKKLAFFDVLATLLKPATLVPSNTTQRVQEGSFFFHLTPQQATDIATNRDIRNANKIEHTIQVQLRFCLLETSCEQEDYFPPNIVVKVNNKLCPLPNPIPTNKPGVEPKRPPRPVNITPNVKLSPIVANHIAVSWCTEYNRGYAAACYLVRKLTSTQLLQRMKTKGVKPADYTRALIKEKLNEDADCEIATTMLKVSLICPLGKMRMSTPCRSSTCSHLQCFDASLYLQMNERKPTWNCPVCDKPALYDNLVIDGYFQEVLASNKLSGDDSEIQLHKDGSWSTHVKSNDTCSVDTPSKPVQKVEVISDDIEVITTDPPKSSISQASVISSSEPTSTTAASGDTVDLTLSDSDDDDLPLKRKVVTRSSGTASSAGSASSAAAATTAATPAPAASSSSSSSVTKPKTNGRSQPQTTSTTATTTSQPITNSAPDSTSSSVRTRRKMARIV</sequence>
<dbReference type="Pfam" id="PF02037">
    <property type="entry name" value="SAP"/>
    <property type="match status" value="1"/>
</dbReference>
<dbReference type="Pfam" id="PF14324">
    <property type="entry name" value="PINIT"/>
    <property type="match status" value="1"/>
</dbReference>